<reference evidence="3 4" key="2">
    <citation type="submission" date="2015-02" db="EMBL/GenBank/DDBJ databases">
        <title>The complete genome of Sphingomonas hengshuiensis sp. WHSC-8 isolated from soil of Hengshui Lake.</title>
        <authorList>
            <person name="Wei S."/>
            <person name="Guo J."/>
            <person name="Su C."/>
            <person name="Wu R."/>
            <person name="Zhang Z."/>
            <person name="Liang K."/>
            <person name="Li H."/>
            <person name="Wang T."/>
            <person name="Liu H."/>
            <person name="Zhang C."/>
            <person name="Li Z."/>
            <person name="Wang Q."/>
            <person name="Meng J."/>
        </authorList>
    </citation>
    <scope>NUCLEOTIDE SEQUENCE [LARGE SCALE GENOMIC DNA]</scope>
    <source>
        <strain evidence="3 4">WHSC-8</strain>
    </source>
</reference>
<evidence type="ECO:0000256" key="2">
    <source>
        <dbReference type="SAM" id="MobiDB-lite"/>
    </source>
</evidence>
<dbReference type="KEGG" id="sphi:TS85_11410"/>
<dbReference type="EMBL" id="CP010836">
    <property type="protein sequence ID" value="AJP72267.1"/>
    <property type="molecule type" value="Genomic_DNA"/>
</dbReference>
<evidence type="ECO:0000313" key="4">
    <source>
        <dbReference type="Proteomes" id="UP000032300"/>
    </source>
</evidence>
<dbReference type="RefSeq" id="WP_044332259.1">
    <property type="nucleotide sequence ID" value="NZ_CP010836.1"/>
</dbReference>
<feature type="region of interest" description="Disordered" evidence="2">
    <location>
        <begin position="805"/>
        <end position="828"/>
    </location>
</feature>
<name>A0A7U4LFA2_9SPHN</name>
<proteinExistence type="predicted"/>
<gene>
    <name evidence="3" type="ORF">TS85_11410</name>
</gene>
<feature type="compositionally biased region" description="Basic and acidic residues" evidence="2">
    <location>
        <begin position="412"/>
        <end position="428"/>
    </location>
</feature>
<evidence type="ECO:0000256" key="1">
    <source>
        <dbReference type="SAM" id="Coils"/>
    </source>
</evidence>
<protein>
    <recommendedName>
        <fullName evidence="5">Bacteriophage tail tape measure N-terminal domain-containing protein</fullName>
    </recommendedName>
</protein>
<organism evidence="3 4">
    <name type="scientific">Sphingomonas hengshuiensis</name>
    <dbReference type="NCBI Taxonomy" id="1609977"/>
    <lineage>
        <taxon>Bacteria</taxon>
        <taxon>Pseudomonadati</taxon>
        <taxon>Pseudomonadota</taxon>
        <taxon>Alphaproteobacteria</taxon>
        <taxon>Sphingomonadales</taxon>
        <taxon>Sphingomonadaceae</taxon>
        <taxon>Sphingomonas</taxon>
    </lineage>
</organism>
<sequence>MVATASLMYRMGIEGGAAVRAEVSSVGTEEEKTAARAIAAADRKAERVAAVERQLQAVKQQSVEADQRALALVTGNVAAYETAKRREVAAVQSATTAHTRNSSALKSSGSAMVGVSQQVQDSFTQISMGANIFSVLAVQGGQLAGQMIYLEGTLGKVARFITSGWGLALTGGLLVLGYLTKGLFENEEAAKRAAEGMQKFQQRQSDIGNFIDATTGRLTEQNRALVLNAILTRQAQIADNNKAIAEQRNSAFRVAGNQQIRNPSTVTSSVGIPIAVRQTDPDVSRAIAAAAGDVDKLSISLANLARTSRPDLKPLALQISTQAGAAIIATRENEKLSKELRALNGDTGALVTGNTKLIESRAKLAGATSALDRAQAQYAISTTEADQAYERSKKTQADQAKLLASRTAAERALNEAQDANRKHSDRHGQSIARQSAAMVVNADASLDLARAYLTNSDAALKAEAARKGLTDATRKGIDGEAQVRRQLDIMVGEQLVTGAKAVAQLRDETAGRKAANDNVVAGRIAYAQMNRAMADEAALRPLLKLQTTAQGEALALLTQAVTAYRAALKEAHAEEARSAAQAGIADARERIAEIRASVADLNQNPIVQATNAARRAAEREADKGGYSGQDRADFIEARVLQARVEYNQRIAESYVRTRQDQEDRLALAQAELGLLGKSEVVRERELKLLELSRQMKRDGLTEDDAAYQATMARAEALEDVLVELNRQKAAMEELRSIGGDVIDTIFDPDNWKNWGDLGKRVLQDLLKDMLVLAAVNPLKNALLGTNETTMGGILGSILKLPGGSSGSGSSGGLPGTGPIITGEFPTPGNATGTLNWKGGMMIAGENGAELIDAPAGSRVYPAAETRRMLQAPARGGDTHIHQKFENSFAGNAVTMEDALLLAQAAKNGAIQAIDERQRRAP</sequence>
<accession>A0A7U4LFA2</accession>
<dbReference type="AlphaFoldDB" id="A0A7U4LFA2"/>
<reference evidence="3 4" key="1">
    <citation type="journal article" date="2015" name="Int. J. Syst. Evol. Microbiol.">
        <title>Sphingomonas hengshuiensis sp. nov., isolated from lake wetland.</title>
        <authorList>
            <person name="Wei S."/>
            <person name="Wang T."/>
            <person name="Liu H."/>
            <person name="Zhang C."/>
            <person name="Guo J."/>
            <person name="Wang Q."/>
            <person name="Liang K."/>
            <person name="Zhang Z."/>
        </authorList>
    </citation>
    <scope>NUCLEOTIDE SEQUENCE [LARGE SCALE GENOMIC DNA]</scope>
    <source>
        <strain evidence="3 4">WHSC-8</strain>
    </source>
</reference>
<evidence type="ECO:0008006" key="5">
    <source>
        <dbReference type="Google" id="ProtNLM"/>
    </source>
</evidence>
<keyword evidence="1" id="KW-0175">Coiled coil</keyword>
<feature type="compositionally biased region" description="Gly residues" evidence="2">
    <location>
        <begin position="805"/>
        <end position="815"/>
    </location>
</feature>
<feature type="coiled-coil region" evidence="1">
    <location>
        <begin position="707"/>
        <end position="737"/>
    </location>
</feature>
<feature type="coiled-coil region" evidence="1">
    <location>
        <begin position="41"/>
        <end position="68"/>
    </location>
</feature>
<feature type="region of interest" description="Disordered" evidence="2">
    <location>
        <begin position="412"/>
        <end position="432"/>
    </location>
</feature>
<keyword evidence="4" id="KW-1185">Reference proteome</keyword>
<dbReference type="OrthoDB" id="7538563at2"/>
<evidence type="ECO:0000313" key="3">
    <source>
        <dbReference type="EMBL" id="AJP72267.1"/>
    </source>
</evidence>
<dbReference type="Proteomes" id="UP000032300">
    <property type="component" value="Chromosome"/>
</dbReference>